<gene>
    <name evidence="3" type="ORF">M8542_30180</name>
</gene>
<evidence type="ECO:0000313" key="3">
    <source>
        <dbReference type="EMBL" id="MCR6487106.1"/>
    </source>
</evidence>
<feature type="domain" description="Methyltransferase" evidence="2">
    <location>
        <begin position="35"/>
        <end position="120"/>
    </location>
</feature>
<dbReference type="InterPro" id="IPR029063">
    <property type="entry name" value="SAM-dependent_MTases_sf"/>
</dbReference>
<dbReference type="EMBL" id="JAMXQV010000017">
    <property type="protein sequence ID" value="MCR6487106.1"/>
    <property type="molecule type" value="Genomic_DNA"/>
</dbReference>
<evidence type="ECO:0000259" key="2">
    <source>
        <dbReference type="Pfam" id="PF13649"/>
    </source>
</evidence>
<dbReference type="InterPro" id="IPR041698">
    <property type="entry name" value="Methyltransf_25"/>
</dbReference>
<dbReference type="CDD" id="cd02440">
    <property type="entry name" value="AdoMet_MTases"/>
    <property type="match status" value="1"/>
</dbReference>
<keyword evidence="4" id="KW-1185">Reference proteome</keyword>
<dbReference type="Gene3D" id="3.40.50.150">
    <property type="entry name" value="Vaccinia Virus protein VP39"/>
    <property type="match status" value="1"/>
</dbReference>
<protein>
    <submittedName>
        <fullName evidence="3">Class I SAM-dependent methyltransferase</fullName>
    </submittedName>
</protein>
<evidence type="ECO:0000313" key="4">
    <source>
        <dbReference type="Proteomes" id="UP001144096"/>
    </source>
</evidence>
<reference evidence="3" key="1">
    <citation type="submission" date="2022-06" db="EMBL/GenBank/DDBJ databases">
        <title>Amycolatopsis iheyaensis sp. nov., a new species of the genus Amycolatopsis isolated from soil in Iheya island, Japan.</title>
        <authorList>
            <person name="Ngamcharungchit C."/>
            <person name="Kanto H."/>
            <person name="Take A."/>
            <person name="Intra B."/>
            <person name="Matsumoto A."/>
            <person name="Panbangred W."/>
            <person name="Inahashi Y."/>
        </authorList>
    </citation>
    <scope>NUCLEOTIDE SEQUENCE</scope>
    <source>
        <strain evidence="3">OK19-0408</strain>
    </source>
</reference>
<dbReference type="Proteomes" id="UP001144096">
    <property type="component" value="Unassembled WGS sequence"/>
</dbReference>
<dbReference type="SUPFAM" id="SSF53335">
    <property type="entry name" value="S-adenosyl-L-methionine-dependent methyltransferases"/>
    <property type="match status" value="1"/>
</dbReference>
<dbReference type="Pfam" id="PF13649">
    <property type="entry name" value="Methyltransf_25"/>
    <property type="match status" value="1"/>
</dbReference>
<dbReference type="GO" id="GO:0032259">
    <property type="term" value="P:methylation"/>
    <property type="evidence" value="ECO:0007669"/>
    <property type="project" value="UniProtKB-KW"/>
</dbReference>
<proteinExistence type="predicted"/>
<sequence>MEVTADGCSVEVYLLLPPAGEPEIVHRAVPPGASILELGCGTGRVTHPLVELGHEVVAVDDSPAMLRHVRAETVCARIADLRLGRTFDAVLLGSHLINTEREADRRAMLAAARRHLAPEGRLIVEWHPPEWFDTVLSGQGGRLGEVELELADVTRDGDLLSATVRYAARGRRWNQEFTCRRLGLDTVLTSADLTFDGWLTADRNWFAARDRRGGWRSDHGPA</sequence>
<organism evidence="3 4">
    <name type="scientific">Amycolatopsis iheyensis</name>
    <dbReference type="NCBI Taxonomy" id="2945988"/>
    <lineage>
        <taxon>Bacteria</taxon>
        <taxon>Bacillati</taxon>
        <taxon>Actinomycetota</taxon>
        <taxon>Actinomycetes</taxon>
        <taxon>Pseudonocardiales</taxon>
        <taxon>Pseudonocardiaceae</taxon>
        <taxon>Amycolatopsis</taxon>
    </lineage>
</organism>
<name>A0A9X2SNI6_9PSEU</name>
<comment type="caution">
    <text evidence="3">The sequence shown here is derived from an EMBL/GenBank/DDBJ whole genome shotgun (WGS) entry which is preliminary data.</text>
</comment>
<dbReference type="PANTHER" id="PTHR43861">
    <property type="entry name" value="TRANS-ACONITATE 2-METHYLTRANSFERASE-RELATED"/>
    <property type="match status" value="1"/>
</dbReference>
<keyword evidence="1" id="KW-0808">Transferase</keyword>
<keyword evidence="3" id="KW-0489">Methyltransferase</keyword>
<dbReference type="AlphaFoldDB" id="A0A9X2SNI6"/>
<dbReference type="GO" id="GO:0008168">
    <property type="term" value="F:methyltransferase activity"/>
    <property type="evidence" value="ECO:0007669"/>
    <property type="project" value="UniProtKB-KW"/>
</dbReference>
<evidence type="ECO:0000256" key="1">
    <source>
        <dbReference type="ARBA" id="ARBA00022679"/>
    </source>
</evidence>
<dbReference type="RefSeq" id="WP_257923664.1">
    <property type="nucleotide sequence ID" value="NZ_JAMXQV010000017.1"/>
</dbReference>
<accession>A0A9X2SNI6</accession>